<comment type="caution">
    <text evidence="2">The sequence shown here is derived from an EMBL/GenBank/DDBJ whole genome shotgun (WGS) entry which is preliminary data.</text>
</comment>
<keyword evidence="3" id="KW-1185">Reference proteome</keyword>
<protein>
    <submittedName>
        <fullName evidence="2">FAM168B protein</fullName>
    </submittedName>
</protein>
<feature type="region of interest" description="Disordered" evidence="1">
    <location>
        <begin position="77"/>
        <end position="113"/>
    </location>
</feature>
<reference evidence="2 3" key="2">
    <citation type="submission" date="2019-04" db="EMBL/GenBank/DDBJ databases">
        <title>The genome sequence of big-headed turtle.</title>
        <authorList>
            <person name="Gong S."/>
        </authorList>
    </citation>
    <scope>NUCLEOTIDE SEQUENCE [LARGE SCALE GENOMIC DNA]</scope>
    <source>
        <strain evidence="2">DO16091913</strain>
        <tissue evidence="2">Muscle</tissue>
    </source>
</reference>
<name>A0A4D9E9G2_9SAUR</name>
<evidence type="ECO:0000256" key="1">
    <source>
        <dbReference type="SAM" id="MobiDB-lite"/>
    </source>
</evidence>
<dbReference type="Proteomes" id="UP000297703">
    <property type="component" value="Unassembled WGS sequence"/>
</dbReference>
<organism evidence="2 3">
    <name type="scientific">Platysternon megacephalum</name>
    <name type="common">big-headed turtle</name>
    <dbReference type="NCBI Taxonomy" id="55544"/>
    <lineage>
        <taxon>Eukaryota</taxon>
        <taxon>Metazoa</taxon>
        <taxon>Chordata</taxon>
        <taxon>Craniata</taxon>
        <taxon>Vertebrata</taxon>
        <taxon>Euteleostomi</taxon>
        <taxon>Archelosauria</taxon>
        <taxon>Testudinata</taxon>
        <taxon>Testudines</taxon>
        <taxon>Cryptodira</taxon>
        <taxon>Durocryptodira</taxon>
        <taxon>Testudinoidea</taxon>
        <taxon>Platysternidae</taxon>
        <taxon>Platysternon</taxon>
    </lineage>
</organism>
<reference evidence="2 3" key="1">
    <citation type="submission" date="2019-04" db="EMBL/GenBank/DDBJ databases">
        <title>Draft genome of the big-headed turtle Platysternon megacephalum.</title>
        <authorList>
            <person name="Gong S."/>
        </authorList>
    </citation>
    <scope>NUCLEOTIDE SEQUENCE [LARGE SCALE GENOMIC DNA]</scope>
    <source>
        <strain evidence="2">DO16091913</strain>
        <tissue evidence="2">Muscle</tissue>
    </source>
</reference>
<dbReference type="EMBL" id="QXTE01000088">
    <property type="protein sequence ID" value="TFK07149.1"/>
    <property type="molecule type" value="Genomic_DNA"/>
</dbReference>
<evidence type="ECO:0000313" key="3">
    <source>
        <dbReference type="Proteomes" id="UP000297703"/>
    </source>
</evidence>
<accession>A0A4D9E9G2</accession>
<feature type="compositionally biased region" description="Basic and acidic residues" evidence="1">
    <location>
        <begin position="77"/>
        <end position="88"/>
    </location>
</feature>
<gene>
    <name evidence="2" type="ORF">DR999_PMT10068</name>
</gene>
<dbReference type="AlphaFoldDB" id="A0A4D9E9G2"/>
<proteinExistence type="predicted"/>
<evidence type="ECO:0000313" key="2">
    <source>
        <dbReference type="EMBL" id="TFK07149.1"/>
    </source>
</evidence>
<sequence>MALTTSPTASAPTTLGIPGKQIFAPLLHNNLHLLFLCFLVDYFYPHIGLKKDCGIRTGWWEAVTGAGTNCGADELWKKKEEESPEHGKKLNSRTVPEAVKESPFKKHVPPGSK</sequence>